<feature type="signal peptide" evidence="1">
    <location>
        <begin position="1"/>
        <end position="18"/>
    </location>
</feature>
<feature type="chain" id="PRO_5030160130" evidence="1">
    <location>
        <begin position="19"/>
        <end position="257"/>
    </location>
</feature>
<reference evidence="2" key="1">
    <citation type="submission" date="2021-01" db="EMBL/GenBank/DDBJ databases">
        <authorList>
            <person name="Corre E."/>
            <person name="Pelletier E."/>
            <person name="Niang G."/>
            <person name="Scheremetjew M."/>
            <person name="Finn R."/>
            <person name="Kale V."/>
            <person name="Holt S."/>
            <person name="Cochrane G."/>
            <person name="Meng A."/>
            <person name="Brown T."/>
            <person name="Cohen L."/>
        </authorList>
    </citation>
    <scope>NUCLEOTIDE SEQUENCE</scope>
    <source>
        <strain evidence="2">Pop2</strain>
    </source>
</reference>
<keyword evidence="1" id="KW-0732">Signal</keyword>
<dbReference type="AlphaFoldDB" id="A0A6U3S4Y0"/>
<accession>A0A6U3S4Y0</accession>
<dbReference type="PANTHER" id="PTHR35550">
    <property type="match status" value="1"/>
</dbReference>
<proteinExistence type="predicted"/>
<dbReference type="EMBL" id="HBGN01025053">
    <property type="protein sequence ID" value="CAD9339959.1"/>
    <property type="molecule type" value="Transcribed_RNA"/>
</dbReference>
<dbReference type="Pfam" id="PF11317">
    <property type="entry name" value="DUF3119"/>
    <property type="match status" value="1"/>
</dbReference>
<organism evidence="2">
    <name type="scientific">Ditylum brightwellii</name>
    <dbReference type="NCBI Taxonomy" id="49249"/>
    <lineage>
        <taxon>Eukaryota</taxon>
        <taxon>Sar</taxon>
        <taxon>Stramenopiles</taxon>
        <taxon>Ochrophyta</taxon>
        <taxon>Bacillariophyta</taxon>
        <taxon>Mediophyceae</taxon>
        <taxon>Lithodesmiophycidae</taxon>
        <taxon>Lithodesmiales</taxon>
        <taxon>Lithodesmiaceae</taxon>
        <taxon>Ditylum</taxon>
    </lineage>
</organism>
<gene>
    <name evidence="2" type="ORF">DBRI1063_LOCUS16037</name>
</gene>
<evidence type="ECO:0000256" key="1">
    <source>
        <dbReference type="SAM" id="SignalP"/>
    </source>
</evidence>
<protein>
    <submittedName>
        <fullName evidence="2">Uncharacterized protein</fullName>
    </submittedName>
</protein>
<name>A0A6U3S4Y0_9STRA</name>
<sequence>MKISFVTSLALLVGHVYAFVPANPVNVQTRSVMAKSVRLNVASPGPFWKRNAPESDNSFTQKVTTSQGRKGKVIIDPDYKLMWVFLASAAAICILHPDKSYSSSGYELFCPPDFYSGISAFLHVWFGLFMADRAKRIRVIFDKKHFLMRNLYEPEWPYRKNSLDKMTERPMNYVIGGMNQWNYDSFVNWGFFPSVHLPVLVYFKETQTPKNKWNVGPGKYDYRDNGMVHFFPAFGNSYQIKEELEKRVGPSKSWPEM</sequence>
<dbReference type="PANTHER" id="PTHR35550:SF2">
    <property type="entry name" value="OS05G0401200 PROTEIN"/>
    <property type="match status" value="1"/>
</dbReference>
<dbReference type="InterPro" id="IPR021467">
    <property type="entry name" value="DUF3119"/>
</dbReference>
<evidence type="ECO:0000313" key="2">
    <source>
        <dbReference type="EMBL" id="CAD9339959.1"/>
    </source>
</evidence>